<dbReference type="PANTHER" id="PTHR12295:SF30">
    <property type="entry name" value="PROTEIN FURRY"/>
    <property type="match status" value="1"/>
</dbReference>
<evidence type="ECO:0000313" key="1">
    <source>
        <dbReference type="EMBL" id="KAK8887076.1"/>
    </source>
</evidence>
<dbReference type="PANTHER" id="PTHR12295">
    <property type="entry name" value="FURRY-RELATED"/>
    <property type="match status" value="1"/>
</dbReference>
<comment type="caution">
    <text evidence="1">The sequence shown here is derived from an EMBL/GenBank/DDBJ whole genome shotgun (WGS) entry which is preliminary data.</text>
</comment>
<name>A0ABR2K8H3_9EUKA</name>
<gene>
    <name evidence="1" type="ORF">M9Y10_038112</name>
</gene>
<accession>A0ABR2K8H3</accession>
<reference evidence="1 2" key="1">
    <citation type="submission" date="2024-04" db="EMBL/GenBank/DDBJ databases">
        <title>Tritrichomonas musculus Genome.</title>
        <authorList>
            <person name="Alves-Ferreira E."/>
            <person name="Grigg M."/>
            <person name="Lorenzi H."/>
            <person name="Galac M."/>
        </authorList>
    </citation>
    <scope>NUCLEOTIDE SEQUENCE [LARGE SCALE GENOMIC DNA]</scope>
    <source>
        <strain evidence="1 2">EAF2021</strain>
    </source>
</reference>
<protein>
    <recommendedName>
        <fullName evidence="3">HECT domain-containing protein</fullName>
    </recommendedName>
</protein>
<proteinExistence type="predicted"/>
<dbReference type="EMBL" id="JAPFFF010000006">
    <property type="protein sequence ID" value="KAK8887076.1"/>
    <property type="molecule type" value="Genomic_DNA"/>
</dbReference>
<keyword evidence="2" id="KW-1185">Reference proteome</keyword>
<dbReference type="Proteomes" id="UP001470230">
    <property type="component" value="Unassembled WGS sequence"/>
</dbReference>
<organism evidence="1 2">
    <name type="scientific">Tritrichomonas musculus</name>
    <dbReference type="NCBI Taxonomy" id="1915356"/>
    <lineage>
        <taxon>Eukaryota</taxon>
        <taxon>Metamonada</taxon>
        <taxon>Parabasalia</taxon>
        <taxon>Tritrichomonadida</taxon>
        <taxon>Tritrichomonadidae</taxon>
        <taxon>Tritrichomonas</taxon>
    </lineage>
</organism>
<evidence type="ECO:0000313" key="2">
    <source>
        <dbReference type="Proteomes" id="UP001470230"/>
    </source>
</evidence>
<sequence length="2020" mass="233245">MTSTPYYSYIISLINTKIKGVYDEGCRLINDKIENWPRNDSYQEFIDNIVYIGSKVPLNSIETIKFLVDNLESENLRNIFQVEKDDEIEGDDKNRESKLIKKNLYKLLIYYIFADSVVQLMMYTEMDNKVLNDGLYNICGINILNMKFPNIRKSKPNFDLLLQRLIRQCSVIYYKVRLINEPFNGSLDIFTSTLANQEAIDLISSRENLLILNRYLEPPQPDKNNDISFSFIEAILNCHSKSKFQREILEDCIKSAILQLPKNDYSAVKNKQFNDIISNKSNIDFKALFMARNTTTKIEDIKKFLDDNKRQDRDKYLRSFLYFLRDPKCKPMNELWEYGKRNDNYFLIEEKNGLSEIKETNEAKFVDLFFTYIANKIDNDELSTKIIFNLLSRNILDNIQRFATYLIDNNKGTNEKIAGPFFNALSIIFDPQSGFVNNTDDSNTIKAITNTLKTFIKGQYETSLPSIIKDLTYCKTVSTQSCPDSLLANQDIDPQISVDGFIKRFKEAENLTSTVMPQNYLRPNYSDGKPRSNAFPEEWKIKTYLITILFHIINPSDATADFFVPLAKMALGDCQKLAYFALYALQVFYIKKEYTVLPILSAINIVMKELTLGKKNAFTLLNLLNQFLTLPILHIENERDNEWLANWSNETQAILLAHLTSPFAQVRDMSILVMERLNTVLSSFNIQTTITSLLHKYDPIMMQRIAYRLKTTNNSNETFENINFVTICRSTKIYLILYALVEYAQVLVRSDMKNVLKSFYQLKLWSTINWESNDLWDILPVLSFSQRICPMLTTSKEKINANFNCFPGSHSLLEYEIYKEELTIDDVNMQMIDDIASFSNETRMKKLIESLDKENRFGYDVLGALANSLSIELLPNFIKSFIKYIKTARNDSILVQKRISHIITGIVLSSDFILFVSAHMDELRDLYEAFLNWYHDILKKYERNHIDIDFSDESPNREFLQGYCSCVQSLSQSLLLPNNNGIIGAVRSFKRPPWFTDDNICTIKTRQICFEYLRKKEPKAEKAILSLIEVFSIFNSEFSADDATYRYFLDLEIKNPNVRAFHSLLIHHRDMFWQYLKVSLHIKKAEGYYLFRAICEYFVYNNRDVNVDDLSPEDIKLNRKIVDNSGRLVLYALVFIGSPHDEIRKSAFALLKRILPILCAFQDKDNIRTSGNINSYLIQHQSELSAYTLEPTKEQVYDLASCISDNMPFIVPKIFETFFSMFKLYNGDDDADKKPIIGNSYIPLLLNVVSPFARHLIFEQGTTVYSYDFHSTTSMKGIDFINNLIDIYPYLKKNNIPYYTKIFGEICTRQANIEVLARLLIINSGATRKDTLLTATTTILLYLIQNANPAVFLSLLVQRLSFGYWFTSRYGQTEIIADQPYNVYDWIDLTLNILHEVALANFSLLFPYIHTILHYCIIFNNHDQATNSRLASLLQIIINNIDSSLLLPENCKIGFQARSSSDMIPVSGIIDCLTNPLEQLISTSIKSWKNEALQWQTSCGDLVLSERSAVVYSLLPIDPEVTDNDKILNSLNIVLKEYQANLNLLQQNKNIFFGYIHGSLEMLLSNIKFSFEHNLDESIHDILQVSLILIDSAIVDEETSRLALKLVKIIINELPNKLQNLSGLARLMATSFNRPNIVKILVKLITSNSQNQILALTLLLPYFYASITAFQSISPYLTFITSDIVSVLIKKPDCAAIQLSKHTFEKGSKYAEIFQKYFKLNEKGVDLSLIESIYPLEFISELTKEIWASNPESILEVIAYYKVILTITYTRPTTLNGIDETYTAHTLNVVRETIYYTLQAFIQTCPQDKLNEVAIFNSILNYAIYEDSPASRDLMLADVTNSIPIEGNPSLLSKFISPHVDNQNDIVEQIMKDVGFAVPYRAYIEKMPCKNKRITENNNSTPIYEIDFSKESPISVLMICDGLPNHFDDQIKSLKGIHLMPFEEQILFWKAIKNEKFTPKVQPIDTDITALQFFTHAKARNAVKKTADQIYAQEKFFDKDCFILKDEEFDLFEKRLESKE</sequence>
<dbReference type="InterPro" id="IPR039867">
    <property type="entry name" value="Furry/Tao3/Mor2"/>
</dbReference>
<evidence type="ECO:0008006" key="3">
    <source>
        <dbReference type="Google" id="ProtNLM"/>
    </source>
</evidence>